<accession>A0AAU9SZK9</accession>
<dbReference type="GO" id="GO:0005737">
    <property type="term" value="C:cytoplasm"/>
    <property type="evidence" value="ECO:0007669"/>
    <property type="project" value="TreeGrafter"/>
</dbReference>
<dbReference type="InterPro" id="IPR019516">
    <property type="entry name" value="Glomulin/ALF4"/>
</dbReference>
<dbReference type="SUPFAM" id="SSF48371">
    <property type="entry name" value="ARM repeat"/>
    <property type="match status" value="1"/>
</dbReference>
<gene>
    <name evidence="2" type="ORF">TAV2_LOCUS20918</name>
</gene>
<dbReference type="PANTHER" id="PTHR15430:SF1">
    <property type="entry name" value="GLOMULIN"/>
    <property type="match status" value="1"/>
</dbReference>
<keyword evidence="3" id="KW-1185">Reference proteome</keyword>
<organism evidence="2 3">
    <name type="scientific">Thlaspi arvense</name>
    <name type="common">Field penny-cress</name>
    <dbReference type="NCBI Taxonomy" id="13288"/>
    <lineage>
        <taxon>Eukaryota</taxon>
        <taxon>Viridiplantae</taxon>
        <taxon>Streptophyta</taxon>
        <taxon>Embryophyta</taxon>
        <taxon>Tracheophyta</taxon>
        <taxon>Spermatophyta</taxon>
        <taxon>Magnoliopsida</taxon>
        <taxon>eudicotyledons</taxon>
        <taxon>Gunneridae</taxon>
        <taxon>Pentapetalae</taxon>
        <taxon>rosids</taxon>
        <taxon>malvids</taxon>
        <taxon>Brassicales</taxon>
        <taxon>Brassicaceae</taxon>
        <taxon>Thlaspideae</taxon>
        <taxon>Thlaspi</taxon>
    </lineage>
</organism>
<dbReference type="PANTHER" id="PTHR15430">
    <property type="entry name" value="GLOMULIN"/>
    <property type="match status" value="1"/>
</dbReference>
<dbReference type="InterPro" id="IPR016024">
    <property type="entry name" value="ARM-type_fold"/>
</dbReference>
<proteinExistence type="predicted"/>
<reference evidence="2 3" key="1">
    <citation type="submission" date="2022-03" db="EMBL/GenBank/DDBJ databases">
        <authorList>
            <person name="Nunn A."/>
            <person name="Chopra R."/>
            <person name="Nunn A."/>
            <person name="Contreras Garrido A."/>
        </authorList>
    </citation>
    <scope>NUCLEOTIDE SEQUENCE [LARGE SCALE GENOMIC DNA]</scope>
</reference>
<evidence type="ECO:0008006" key="4">
    <source>
        <dbReference type="Google" id="ProtNLM"/>
    </source>
</evidence>
<dbReference type="EMBL" id="OU466862">
    <property type="protein sequence ID" value="CAH2073136.1"/>
    <property type="molecule type" value="Genomic_DNA"/>
</dbReference>
<name>A0AAU9SZK9_THLAR</name>
<feature type="coiled-coil region" evidence="1">
    <location>
        <begin position="76"/>
        <end position="103"/>
    </location>
</feature>
<dbReference type="GO" id="GO:0055105">
    <property type="term" value="F:ubiquitin-protein transferase inhibitor activity"/>
    <property type="evidence" value="ECO:0007669"/>
    <property type="project" value="TreeGrafter"/>
</dbReference>
<evidence type="ECO:0000313" key="2">
    <source>
        <dbReference type="EMBL" id="CAH2073136.1"/>
    </source>
</evidence>
<dbReference type="AlphaFoldDB" id="A0AAU9SZK9"/>
<dbReference type="InterPro" id="IPR013877">
    <property type="entry name" value="YAP-bd/ALF4/Glomulin"/>
</dbReference>
<keyword evidence="1" id="KW-0175">Coiled coil</keyword>
<evidence type="ECO:0000313" key="3">
    <source>
        <dbReference type="Proteomes" id="UP000836841"/>
    </source>
</evidence>
<protein>
    <recommendedName>
        <fullName evidence="4">Aberrant root formation protein 4</fullName>
    </recommendedName>
</protein>
<dbReference type="Proteomes" id="UP000836841">
    <property type="component" value="Chromosome 6"/>
</dbReference>
<evidence type="ECO:0000256" key="1">
    <source>
        <dbReference type="SAM" id="Coils"/>
    </source>
</evidence>
<dbReference type="Pfam" id="PF08568">
    <property type="entry name" value="Kinetochor_Ybp2"/>
    <property type="match status" value="1"/>
</dbReference>
<sequence>MPSVTASPSRRVQELLALCFSVSFSISSPSFVLCALFLGNFPKYFESVEVEGSQDLQSLATELAICLDSFSDKVASKATDDELENDEVENHELENDVIQVLAEISKLLSSPETDQAVIDALSFVLPQVISKFTILSSRCLELVEEIVDRFVEACSPRDMLPVLCEALHDARCSPSPSICCTPLLHGLSKVFNLVQRRHYEHLKVAVPIVLKALKDISLETDVQVEDVFDKALGIAVSIRDVSSKLRNEEDTKVRCLLGLYVIQMTAILSVSIRDKVASCVPLVMQFEPFLIYCGLTYLGLITGNDTEKLTSMVAGGDDDDDDDDDFISYFPDIKLGASLLFIWAKISPNDAEDASAALRKDVDELQSNPVKRWEAYGMLKYILSSGVLLWEFKRHAIEFLLDLTKGLAHNILLIDLYTVQVYQHSKCLISIFQAVTVAIMYAPDAGVRTKTFEALKRILSDIPTPERFDILRALVTNSQSSSMRAILLGLVKDNMRKISVQATDCATVDTHVMELVELVLRPPQGGPPLLPDQSDAVLAALNLYRFALLFESRDKTIEGEAAEEKSRGGSEVLSKKNLETALKEWLLPLRLVVSCIIAENLKEDDSHESELGDVSLLNTIEYVLYLCIELVEGRLKRH</sequence>